<dbReference type="AlphaFoldDB" id="A0A0D0BSQ8"/>
<dbReference type="PANTHER" id="PTHR30575">
    <property type="entry name" value="PEPTIDASE M20"/>
    <property type="match status" value="1"/>
</dbReference>
<dbReference type="HOGENOM" id="CLU_1928992_0_0_1"/>
<evidence type="ECO:0008006" key="4">
    <source>
        <dbReference type="Google" id="ProtNLM"/>
    </source>
</evidence>
<reference evidence="2 3" key="1">
    <citation type="submission" date="2014-04" db="EMBL/GenBank/DDBJ databases">
        <authorList>
            <consortium name="DOE Joint Genome Institute"/>
            <person name="Kuo A."/>
            <person name="Ruytinx J."/>
            <person name="Rineau F."/>
            <person name="Colpaert J."/>
            <person name="Kohler A."/>
            <person name="Nagy L.G."/>
            <person name="Floudas D."/>
            <person name="Copeland A."/>
            <person name="Barry K.W."/>
            <person name="Cichocki N."/>
            <person name="Veneault-Fourrey C."/>
            <person name="LaButti K."/>
            <person name="Lindquist E.A."/>
            <person name="Lipzen A."/>
            <person name="Lundell T."/>
            <person name="Morin E."/>
            <person name="Murat C."/>
            <person name="Sun H."/>
            <person name="Tunlid A."/>
            <person name="Henrissat B."/>
            <person name="Grigoriev I.V."/>
            <person name="Hibbett D.S."/>
            <person name="Martin F."/>
            <person name="Nordberg H.P."/>
            <person name="Cantor M.N."/>
            <person name="Hua S.X."/>
        </authorList>
    </citation>
    <scope>NUCLEOTIDE SEQUENCE [LARGE SCALE GENOMIC DNA]</scope>
    <source>
        <strain evidence="2 3">UH-Slu-Lm8-n1</strain>
    </source>
</reference>
<evidence type="ECO:0000256" key="1">
    <source>
        <dbReference type="SAM" id="SignalP"/>
    </source>
</evidence>
<dbReference type="Gene3D" id="3.40.630.10">
    <property type="entry name" value="Zn peptidases"/>
    <property type="match status" value="1"/>
</dbReference>
<feature type="chain" id="PRO_5002207491" description="Peptidase M20 domain-containing protein 2" evidence="1">
    <location>
        <begin position="18"/>
        <end position="131"/>
    </location>
</feature>
<evidence type="ECO:0000313" key="2">
    <source>
        <dbReference type="EMBL" id="KIK46033.1"/>
    </source>
</evidence>
<dbReference type="GO" id="GO:0016805">
    <property type="term" value="F:dipeptidase activity"/>
    <property type="evidence" value="ECO:0007669"/>
    <property type="project" value="TreeGrafter"/>
</dbReference>
<proteinExistence type="predicted"/>
<accession>A0A0D0BSQ8</accession>
<gene>
    <name evidence="2" type="ORF">CY34DRAFT_465941</name>
</gene>
<organism evidence="2 3">
    <name type="scientific">Suillus luteus UH-Slu-Lm8-n1</name>
    <dbReference type="NCBI Taxonomy" id="930992"/>
    <lineage>
        <taxon>Eukaryota</taxon>
        <taxon>Fungi</taxon>
        <taxon>Dikarya</taxon>
        <taxon>Basidiomycota</taxon>
        <taxon>Agaricomycotina</taxon>
        <taxon>Agaricomycetes</taxon>
        <taxon>Agaricomycetidae</taxon>
        <taxon>Boletales</taxon>
        <taxon>Suillineae</taxon>
        <taxon>Suillaceae</taxon>
        <taxon>Suillus</taxon>
    </lineage>
</organism>
<dbReference type="InterPro" id="IPR052030">
    <property type="entry name" value="Peptidase_M20/M20A_hydrolases"/>
</dbReference>
<name>A0A0D0BSQ8_9AGAM</name>
<sequence length="131" mass="14136">MVIIVLLFRINPSYAHASSKDHPEQKFEEKYAHDTYTAFMDSKHGFTVTKSHHLETAGVATYTHGQGGRVLGINSEMDALPGIGHACGHNLIGISGVAVALAAKAAMERLNNDGKVVLLGTPGWLWQDRAV</sequence>
<keyword evidence="1" id="KW-0732">Signal</keyword>
<reference evidence="3" key="2">
    <citation type="submission" date="2015-01" db="EMBL/GenBank/DDBJ databases">
        <title>Evolutionary Origins and Diversification of the Mycorrhizal Mutualists.</title>
        <authorList>
            <consortium name="DOE Joint Genome Institute"/>
            <consortium name="Mycorrhizal Genomics Consortium"/>
            <person name="Kohler A."/>
            <person name="Kuo A."/>
            <person name="Nagy L.G."/>
            <person name="Floudas D."/>
            <person name="Copeland A."/>
            <person name="Barry K.W."/>
            <person name="Cichocki N."/>
            <person name="Veneault-Fourrey C."/>
            <person name="LaButti K."/>
            <person name="Lindquist E.A."/>
            <person name="Lipzen A."/>
            <person name="Lundell T."/>
            <person name="Morin E."/>
            <person name="Murat C."/>
            <person name="Riley R."/>
            <person name="Ohm R."/>
            <person name="Sun H."/>
            <person name="Tunlid A."/>
            <person name="Henrissat B."/>
            <person name="Grigoriev I.V."/>
            <person name="Hibbett D.S."/>
            <person name="Martin F."/>
        </authorList>
    </citation>
    <scope>NUCLEOTIDE SEQUENCE [LARGE SCALE GENOMIC DNA]</scope>
    <source>
        <strain evidence="3">UH-Slu-Lm8-n1</strain>
    </source>
</reference>
<dbReference type="PANTHER" id="PTHR30575:SF0">
    <property type="entry name" value="XAA-ARG DIPEPTIDASE"/>
    <property type="match status" value="1"/>
</dbReference>
<dbReference type="SUPFAM" id="SSF53187">
    <property type="entry name" value="Zn-dependent exopeptidases"/>
    <property type="match status" value="1"/>
</dbReference>
<protein>
    <recommendedName>
        <fullName evidence="4">Peptidase M20 domain-containing protein 2</fullName>
    </recommendedName>
</protein>
<dbReference type="OrthoDB" id="2683797at2759"/>
<keyword evidence="3" id="KW-1185">Reference proteome</keyword>
<dbReference type="Proteomes" id="UP000054485">
    <property type="component" value="Unassembled WGS sequence"/>
</dbReference>
<feature type="signal peptide" evidence="1">
    <location>
        <begin position="1"/>
        <end position="17"/>
    </location>
</feature>
<dbReference type="InParanoid" id="A0A0D0BSQ8"/>
<dbReference type="EMBL" id="KN835164">
    <property type="protein sequence ID" value="KIK46033.1"/>
    <property type="molecule type" value="Genomic_DNA"/>
</dbReference>
<dbReference type="STRING" id="930992.A0A0D0BSQ8"/>
<evidence type="ECO:0000313" key="3">
    <source>
        <dbReference type="Proteomes" id="UP000054485"/>
    </source>
</evidence>